<proteinExistence type="predicted"/>
<organism evidence="2">
    <name type="scientific">Anguilla anguilla</name>
    <name type="common">European freshwater eel</name>
    <name type="synonym">Muraena anguilla</name>
    <dbReference type="NCBI Taxonomy" id="7936"/>
    <lineage>
        <taxon>Eukaryota</taxon>
        <taxon>Metazoa</taxon>
        <taxon>Chordata</taxon>
        <taxon>Craniata</taxon>
        <taxon>Vertebrata</taxon>
        <taxon>Euteleostomi</taxon>
        <taxon>Actinopterygii</taxon>
        <taxon>Neopterygii</taxon>
        <taxon>Teleostei</taxon>
        <taxon>Anguilliformes</taxon>
        <taxon>Anguillidae</taxon>
        <taxon>Anguilla</taxon>
    </lineage>
</organism>
<reference evidence="2" key="2">
    <citation type="journal article" date="2015" name="Fish Shellfish Immunol.">
        <title>Early steps in the European eel (Anguilla anguilla)-Vibrio vulnificus interaction in the gills: Role of the RtxA13 toxin.</title>
        <authorList>
            <person name="Callol A."/>
            <person name="Pajuelo D."/>
            <person name="Ebbesson L."/>
            <person name="Teles M."/>
            <person name="MacKenzie S."/>
            <person name="Amaro C."/>
        </authorList>
    </citation>
    <scope>NUCLEOTIDE SEQUENCE</scope>
</reference>
<protein>
    <submittedName>
        <fullName evidence="2">Uncharacterized protein</fullName>
    </submittedName>
</protein>
<reference evidence="2" key="1">
    <citation type="submission" date="2014-11" db="EMBL/GenBank/DDBJ databases">
        <authorList>
            <person name="Amaro Gonzalez C."/>
        </authorList>
    </citation>
    <scope>NUCLEOTIDE SEQUENCE</scope>
</reference>
<feature type="compositionally biased region" description="Polar residues" evidence="1">
    <location>
        <begin position="24"/>
        <end position="41"/>
    </location>
</feature>
<evidence type="ECO:0000256" key="1">
    <source>
        <dbReference type="SAM" id="MobiDB-lite"/>
    </source>
</evidence>
<accession>A0A0E9PXG6</accession>
<dbReference type="EMBL" id="GBXM01099822">
    <property type="protein sequence ID" value="JAH08755.1"/>
    <property type="molecule type" value="Transcribed_RNA"/>
</dbReference>
<evidence type="ECO:0000313" key="2">
    <source>
        <dbReference type="EMBL" id="JAH08755.1"/>
    </source>
</evidence>
<sequence length="41" mass="4627">MITQFARKIAHNPIIHGSPRQRENSLLSTSQQKPLLQANMA</sequence>
<dbReference type="AlphaFoldDB" id="A0A0E9PXG6"/>
<feature type="region of interest" description="Disordered" evidence="1">
    <location>
        <begin position="1"/>
        <end position="41"/>
    </location>
</feature>
<name>A0A0E9PXG6_ANGAN</name>